<name>E5Y250_BILW3</name>
<dbReference type="EMBL" id="ADCP02000002">
    <property type="protein sequence ID" value="EFV45913.1"/>
    <property type="molecule type" value="Genomic_DNA"/>
</dbReference>
<dbReference type="Proteomes" id="UP000006034">
    <property type="component" value="Unassembled WGS sequence"/>
</dbReference>
<evidence type="ECO:0000313" key="1">
    <source>
        <dbReference type="EMBL" id="EFV45913.1"/>
    </source>
</evidence>
<keyword evidence="2" id="KW-1185">Reference proteome</keyword>
<dbReference type="AlphaFoldDB" id="E5Y250"/>
<dbReference type="GeneID" id="78086952"/>
<sequence>MGAEAQAFATSIVVEDAKVFFTGQKIQNVTKSDDNSSKGYAVTAVDERTNTQTVAPGISGAWAVDDVVTWWMPYGPAIGNELENADSVIRIDGTAGKMRSCTIKFSTPTEFTDELGDHFPGQPIDTMRASSVDFEYYMRNDAAKRLREGSEGKEVRFDAEFGSEEGRKVVVSCPRIKNKMPAINADSATVTLSQSSDILGVALEDAVEIILE</sequence>
<proteinExistence type="predicted"/>
<gene>
    <name evidence="1" type="ORF">HMPREF0179_00260</name>
</gene>
<accession>E5Y250</accession>
<comment type="caution">
    <text evidence="1">The sequence shown here is derived from an EMBL/GenBank/DDBJ whole genome shotgun (WGS) entry which is preliminary data.</text>
</comment>
<protein>
    <submittedName>
        <fullName evidence="1">Uncharacterized protein</fullName>
    </submittedName>
</protein>
<reference evidence="1 2" key="1">
    <citation type="submission" date="2010-10" db="EMBL/GenBank/DDBJ databases">
        <authorList>
            <consortium name="The Broad Institute Genome Sequencing Platform"/>
            <person name="Ward D."/>
            <person name="Earl A."/>
            <person name="Feldgarden M."/>
            <person name="Young S.K."/>
            <person name="Gargeya S."/>
            <person name="Zeng Q."/>
            <person name="Alvarado L."/>
            <person name="Berlin A."/>
            <person name="Bochicchio J."/>
            <person name="Chapman S.B."/>
            <person name="Chen Z."/>
            <person name="Freedman E."/>
            <person name="Gellesch M."/>
            <person name="Goldberg J."/>
            <person name="Griggs A."/>
            <person name="Gujja S."/>
            <person name="Heilman E."/>
            <person name="Heiman D."/>
            <person name="Howarth C."/>
            <person name="Mehta T."/>
            <person name="Neiman D."/>
            <person name="Pearson M."/>
            <person name="Roberts A."/>
            <person name="Saif S."/>
            <person name="Shea T."/>
            <person name="Shenoy N."/>
            <person name="Sisk P."/>
            <person name="Stolte C."/>
            <person name="Sykes S."/>
            <person name="White J."/>
            <person name="Yandava C."/>
            <person name="Allen-Vercoe E."/>
            <person name="Sibley C."/>
            <person name="Ambrose C.E."/>
            <person name="Strauss J."/>
            <person name="Daigneault M."/>
            <person name="Haas B."/>
            <person name="Nusbaum C."/>
            <person name="Birren B."/>
        </authorList>
    </citation>
    <scope>NUCLEOTIDE SEQUENCE [LARGE SCALE GENOMIC DNA]</scope>
    <source>
        <strain evidence="1 2">3_1_6</strain>
    </source>
</reference>
<evidence type="ECO:0000313" key="2">
    <source>
        <dbReference type="Proteomes" id="UP000006034"/>
    </source>
</evidence>
<dbReference type="RefSeq" id="WP_005024365.1">
    <property type="nucleotide sequence ID" value="NZ_KE150239.1"/>
</dbReference>
<dbReference type="eggNOG" id="ENOG50341ZU">
    <property type="taxonomic scope" value="Bacteria"/>
</dbReference>
<reference evidence="1 2" key="2">
    <citation type="submission" date="2013-04" db="EMBL/GenBank/DDBJ databases">
        <title>The Genome Sequence of Bilophila wadsworthia 3_1_6.</title>
        <authorList>
            <consortium name="The Broad Institute Genomics Platform"/>
            <person name="Earl A."/>
            <person name="Ward D."/>
            <person name="Feldgarden M."/>
            <person name="Gevers D."/>
            <person name="Sibley C."/>
            <person name="Strauss J."/>
            <person name="Allen-Vercoe E."/>
            <person name="Walker B."/>
            <person name="Young S."/>
            <person name="Zeng Q."/>
            <person name="Gargeya S."/>
            <person name="Fitzgerald M."/>
            <person name="Haas B."/>
            <person name="Abouelleil A."/>
            <person name="Allen A.W."/>
            <person name="Alvarado L."/>
            <person name="Arachchi H.M."/>
            <person name="Berlin A.M."/>
            <person name="Chapman S.B."/>
            <person name="Gainer-Dewar J."/>
            <person name="Goldberg J."/>
            <person name="Griggs A."/>
            <person name="Gujja S."/>
            <person name="Hansen M."/>
            <person name="Howarth C."/>
            <person name="Imamovic A."/>
            <person name="Ireland A."/>
            <person name="Larimer J."/>
            <person name="McCowan C."/>
            <person name="Murphy C."/>
            <person name="Pearson M."/>
            <person name="Poon T.W."/>
            <person name="Priest M."/>
            <person name="Roberts A."/>
            <person name="Saif S."/>
            <person name="Shea T."/>
            <person name="Sisk P."/>
            <person name="Sykes S."/>
            <person name="Wortman J."/>
            <person name="Nusbaum C."/>
            <person name="Birren B."/>
        </authorList>
    </citation>
    <scope>NUCLEOTIDE SEQUENCE [LARGE SCALE GENOMIC DNA]</scope>
    <source>
        <strain evidence="1 2">3_1_6</strain>
    </source>
</reference>
<dbReference type="HOGENOM" id="CLU_1297806_0_0_7"/>
<dbReference type="STRING" id="563192.HMPREF0179_00260"/>
<organism evidence="1 2">
    <name type="scientific">Bilophila wadsworthia (strain 3_1_6)</name>
    <dbReference type="NCBI Taxonomy" id="563192"/>
    <lineage>
        <taxon>Bacteria</taxon>
        <taxon>Pseudomonadati</taxon>
        <taxon>Thermodesulfobacteriota</taxon>
        <taxon>Desulfovibrionia</taxon>
        <taxon>Desulfovibrionales</taxon>
        <taxon>Desulfovibrionaceae</taxon>
        <taxon>Bilophila</taxon>
    </lineage>
</organism>